<dbReference type="NCBIfam" id="NF041043">
    <property type="entry name" value="BPSS1780_fam"/>
    <property type="match status" value="1"/>
</dbReference>
<comment type="caution">
    <text evidence="2">The sequence shown here is derived from an EMBL/GenBank/DDBJ whole genome shotgun (WGS) entry which is preliminary data.</text>
</comment>
<keyword evidence="3" id="KW-1185">Reference proteome</keyword>
<proteinExistence type="predicted"/>
<dbReference type="RefSeq" id="WP_136555757.1">
    <property type="nucleotide sequence ID" value="NZ_STGJ01000024.1"/>
</dbReference>
<keyword evidence="1" id="KW-0472">Membrane</keyword>
<feature type="transmembrane region" description="Helical" evidence="1">
    <location>
        <begin position="104"/>
        <end position="129"/>
    </location>
</feature>
<feature type="transmembrane region" description="Helical" evidence="1">
    <location>
        <begin position="149"/>
        <end position="175"/>
    </location>
</feature>
<dbReference type="EMBL" id="STGJ01000024">
    <property type="protein sequence ID" value="TIC78600.1"/>
    <property type="molecule type" value="Genomic_DNA"/>
</dbReference>
<protein>
    <submittedName>
        <fullName evidence="2">DUF898 domain-containing protein</fullName>
    </submittedName>
</protein>
<gene>
    <name evidence="2" type="ORF">E5K04_15500</name>
</gene>
<reference evidence="2 3" key="1">
    <citation type="submission" date="2019-04" db="EMBL/GenBank/DDBJ databases">
        <title>Crenobacter sp. nov.</title>
        <authorList>
            <person name="Shi S."/>
        </authorList>
    </citation>
    <scope>NUCLEOTIDE SEQUENCE [LARGE SCALE GENOMIC DNA]</scope>
    <source>
        <strain evidence="2 3">GY 70310</strain>
    </source>
</reference>
<evidence type="ECO:0000313" key="2">
    <source>
        <dbReference type="EMBL" id="TIC78600.1"/>
    </source>
</evidence>
<dbReference type="Proteomes" id="UP000308891">
    <property type="component" value="Unassembled WGS sequence"/>
</dbReference>
<organism evidence="2 3">
    <name type="scientific">Crenobacter intestini</name>
    <dbReference type="NCBI Taxonomy" id="2563443"/>
    <lineage>
        <taxon>Bacteria</taxon>
        <taxon>Pseudomonadati</taxon>
        <taxon>Pseudomonadota</taxon>
        <taxon>Betaproteobacteria</taxon>
        <taxon>Neisseriales</taxon>
        <taxon>Neisseriaceae</taxon>
        <taxon>Crenobacter</taxon>
    </lineage>
</organism>
<accession>A0A4T0UJ69</accession>
<keyword evidence="1" id="KW-1133">Transmembrane helix</keyword>
<dbReference type="OrthoDB" id="5298483at2"/>
<dbReference type="AlphaFoldDB" id="A0A4T0UJ69"/>
<evidence type="ECO:0000313" key="3">
    <source>
        <dbReference type="Proteomes" id="UP000308891"/>
    </source>
</evidence>
<feature type="transmembrane region" description="Helical" evidence="1">
    <location>
        <begin position="196"/>
        <end position="224"/>
    </location>
</feature>
<name>A0A4T0UJ69_9NEIS</name>
<evidence type="ECO:0000256" key="1">
    <source>
        <dbReference type="SAM" id="Phobius"/>
    </source>
</evidence>
<dbReference type="InterPro" id="IPR047798">
    <property type="entry name" value="BPSS1780-like"/>
</dbReference>
<feature type="transmembrane region" description="Helical" evidence="1">
    <location>
        <begin position="37"/>
        <end position="56"/>
    </location>
</feature>
<sequence>MQPDTPVSRAPLPGRQPAGAGWHWITAAFRLVREQPLTWILLSVVYVVIHVGTSLLPLIGNFLPLLLAPIFAGSFVLAARKAENGGELELADLFTGFREHGKPLFGVALVYLALCMIALMVVIALVALLGSLGWVHKPEGDEMGMGTMLLFMLVVGVPVYLVSLAYWFAPALVVFDGYAPIAACRASFSAGLANWPAMLTCALMLALLMFLAMVPFFLGLLLWFPVMYVTSYTSYRAVFAR</sequence>
<keyword evidence="1" id="KW-0812">Transmembrane</keyword>